<evidence type="ECO:0000313" key="2">
    <source>
        <dbReference type="Proteomes" id="UP000749559"/>
    </source>
</evidence>
<sequence>MLFGLVVIAHVMQIVFGEKKEDGKTKRQKRDVQAQLLRSKQKLARVREVNEVYDAQIDKLNKEIADLGDCIAFQKDLIKQRQAEFEHLESVNGVCHCNECIENDIKANRRKRIVKKYQPTEELWME</sequence>
<comment type="caution">
    <text evidence="1">The sequence shown here is derived from an EMBL/GenBank/DDBJ whole genome shotgun (WGS) entry which is preliminary data.</text>
</comment>
<accession>A0A8J1XRR3</accession>
<name>A0A8J1XRR3_OWEFU</name>
<proteinExistence type="predicted"/>
<evidence type="ECO:0000313" key="1">
    <source>
        <dbReference type="EMBL" id="CAH1789924.1"/>
    </source>
</evidence>
<dbReference type="Proteomes" id="UP000749559">
    <property type="component" value="Unassembled WGS sequence"/>
</dbReference>
<gene>
    <name evidence="1" type="ORF">OFUS_LOCUS15201</name>
</gene>
<keyword evidence="2" id="KW-1185">Reference proteome</keyword>
<protein>
    <submittedName>
        <fullName evidence="1">Uncharacterized protein</fullName>
    </submittedName>
</protein>
<dbReference type="EMBL" id="CAIIXF020000007">
    <property type="protein sequence ID" value="CAH1789924.1"/>
    <property type="molecule type" value="Genomic_DNA"/>
</dbReference>
<reference evidence="1" key="1">
    <citation type="submission" date="2022-03" db="EMBL/GenBank/DDBJ databases">
        <authorList>
            <person name="Martin C."/>
        </authorList>
    </citation>
    <scope>NUCLEOTIDE SEQUENCE</scope>
</reference>
<organism evidence="1 2">
    <name type="scientific">Owenia fusiformis</name>
    <name type="common">Polychaete worm</name>
    <dbReference type="NCBI Taxonomy" id="6347"/>
    <lineage>
        <taxon>Eukaryota</taxon>
        <taxon>Metazoa</taxon>
        <taxon>Spiralia</taxon>
        <taxon>Lophotrochozoa</taxon>
        <taxon>Annelida</taxon>
        <taxon>Polychaeta</taxon>
        <taxon>Sedentaria</taxon>
        <taxon>Canalipalpata</taxon>
        <taxon>Sabellida</taxon>
        <taxon>Oweniida</taxon>
        <taxon>Oweniidae</taxon>
        <taxon>Owenia</taxon>
    </lineage>
</organism>
<dbReference type="AlphaFoldDB" id="A0A8J1XRR3"/>